<dbReference type="OrthoDB" id="163273at2"/>
<evidence type="ECO:0000313" key="2">
    <source>
        <dbReference type="Proteomes" id="UP000248806"/>
    </source>
</evidence>
<reference evidence="1 2" key="1">
    <citation type="submission" date="2018-06" db="EMBL/GenBank/DDBJ databases">
        <title>Genomic Encyclopedia of Archaeal and Bacterial Type Strains, Phase II (KMG-II): from individual species to whole genera.</title>
        <authorList>
            <person name="Goeker M."/>
        </authorList>
    </citation>
    <scope>NUCLEOTIDE SEQUENCE [LARGE SCALE GENOMIC DNA]</scope>
    <source>
        <strain evidence="1 2">ATCC BAA-1881</strain>
    </source>
</reference>
<sequence>MNEQECKRIGRYHSCVENGQLKLYYHQVGDPNGFYGSMDPEETLGLLEFLSRHREAIYQAVNQKEMQQHYL</sequence>
<keyword evidence="2" id="KW-1185">Reference proteome</keyword>
<accession>A0A326UTD0</accession>
<proteinExistence type="predicted"/>
<gene>
    <name evidence="1" type="ORF">EI42_00130</name>
</gene>
<dbReference type="EMBL" id="QKUF01000001">
    <property type="protein sequence ID" value="PZW35963.1"/>
    <property type="molecule type" value="Genomic_DNA"/>
</dbReference>
<protein>
    <submittedName>
        <fullName evidence="1">Uncharacterized protein</fullName>
    </submittedName>
</protein>
<evidence type="ECO:0000313" key="1">
    <source>
        <dbReference type="EMBL" id="PZW35963.1"/>
    </source>
</evidence>
<organism evidence="1 2">
    <name type="scientific">Thermosporothrix hazakensis</name>
    <dbReference type="NCBI Taxonomy" id="644383"/>
    <lineage>
        <taxon>Bacteria</taxon>
        <taxon>Bacillati</taxon>
        <taxon>Chloroflexota</taxon>
        <taxon>Ktedonobacteria</taxon>
        <taxon>Ktedonobacterales</taxon>
        <taxon>Thermosporotrichaceae</taxon>
        <taxon>Thermosporothrix</taxon>
    </lineage>
</organism>
<name>A0A326UTD0_THEHA</name>
<dbReference type="Proteomes" id="UP000248806">
    <property type="component" value="Unassembled WGS sequence"/>
</dbReference>
<dbReference type="AlphaFoldDB" id="A0A326UTD0"/>
<dbReference type="RefSeq" id="WP_111317649.1">
    <property type="nucleotide sequence ID" value="NZ_BIFX01000001.1"/>
</dbReference>
<comment type="caution">
    <text evidence="1">The sequence shown here is derived from an EMBL/GenBank/DDBJ whole genome shotgun (WGS) entry which is preliminary data.</text>
</comment>